<dbReference type="Gene3D" id="1.10.238.10">
    <property type="entry name" value="EF-hand"/>
    <property type="match status" value="1"/>
</dbReference>
<feature type="transmembrane region" description="Helical" evidence="15">
    <location>
        <begin position="293"/>
        <end position="315"/>
    </location>
</feature>
<keyword evidence="7" id="KW-0106">Calcium</keyword>
<keyword evidence="5" id="KW-0107">Calcium channel</keyword>
<protein>
    <recommendedName>
        <fullName evidence="16">EF-hand domain-containing protein</fullName>
    </recommendedName>
</protein>
<gene>
    <name evidence="17" type="ORF">AMON00008_LOCUS43065</name>
</gene>
<evidence type="ECO:0000256" key="15">
    <source>
        <dbReference type="SAM" id="Phobius"/>
    </source>
</evidence>
<feature type="transmembrane region" description="Helical" evidence="15">
    <location>
        <begin position="221"/>
        <end position="241"/>
    </location>
</feature>
<comment type="subcellular location">
    <subcellularLocation>
        <location evidence="1">Membrane</location>
        <topology evidence="1">Multi-pass membrane protein</topology>
    </subcellularLocation>
</comment>
<dbReference type="SUPFAM" id="SSF47473">
    <property type="entry name" value="EF-hand"/>
    <property type="match status" value="1"/>
</dbReference>
<dbReference type="GO" id="GO:0098703">
    <property type="term" value="P:calcium ion import across plasma membrane"/>
    <property type="evidence" value="ECO:0007669"/>
    <property type="project" value="TreeGrafter"/>
</dbReference>
<keyword evidence="8" id="KW-0851">Voltage-gated channel</keyword>
<dbReference type="GO" id="GO:0005891">
    <property type="term" value="C:voltage-gated calcium channel complex"/>
    <property type="evidence" value="ECO:0007669"/>
    <property type="project" value="TreeGrafter"/>
</dbReference>
<dbReference type="CDD" id="cd00051">
    <property type="entry name" value="EFh"/>
    <property type="match status" value="1"/>
</dbReference>
<evidence type="ECO:0000256" key="1">
    <source>
        <dbReference type="ARBA" id="ARBA00004141"/>
    </source>
</evidence>
<keyword evidence="6 15" id="KW-0812">Transmembrane</keyword>
<feature type="transmembrane region" description="Helical" evidence="15">
    <location>
        <begin position="187"/>
        <end position="209"/>
    </location>
</feature>
<dbReference type="Gene3D" id="1.10.287.70">
    <property type="match status" value="1"/>
</dbReference>
<evidence type="ECO:0000256" key="2">
    <source>
        <dbReference type="ARBA" id="ARBA00022448"/>
    </source>
</evidence>
<feature type="region of interest" description="Disordered" evidence="14">
    <location>
        <begin position="1"/>
        <end position="25"/>
    </location>
</feature>
<evidence type="ECO:0000256" key="8">
    <source>
        <dbReference type="ARBA" id="ARBA00022882"/>
    </source>
</evidence>
<keyword evidence="11 15" id="KW-0472">Membrane</keyword>
<keyword evidence="4" id="KW-0109">Calcium transport</keyword>
<dbReference type="GO" id="GO:0005509">
    <property type="term" value="F:calcium ion binding"/>
    <property type="evidence" value="ECO:0007669"/>
    <property type="project" value="InterPro"/>
</dbReference>
<dbReference type="GO" id="GO:0008331">
    <property type="term" value="F:high voltage-gated calcium channel activity"/>
    <property type="evidence" value="ECO:0007669"/>
    <property type="project" value="TreeGrafter"/>
</dbReference>
<dbReference type="Pfam" id="PF00520">
    <property type="entry name" value="Ion_trans"/>
    <property type="match status" value="1"/>
</dbReference>
<dbReference type="EMBL" id="HBNR01061150">
    <property type="protein sequence ID" value="CAE4630399.1"/>
    <property type="molecule type" value="Transcribed_RNA"/>
</dbReference>
<keyword evidence="10" id="KW-0406">Ion transport</keyword>
<dbReference type="Gene3D" id="1.20.120.350">
    <property type="entry name" value="Voltage-gated potassium channels. Chain C"/>
    <property type="match status" value="1"/>
</dbReference>
<evidence type="ECO:0000256" key="12">
    <source>
        <dbReference type="ARBA" id="ARBA00023180"/>
    </source>
</evidence>
<keyword evidence="3" id="KW-0597">Phosphoprotein</keyword>
<sequence>MPRPPPIEDMDSAESEGEDASHKAAKTNDVVDFRLILQDLQLQQERSLESIRLMVRALDASQVLAPESIKVSRCFQVHSGSNPCDGEKLGHADKQGDELVPLEVSGAQPLSQDGAEVAEAVPVDKEVPSSGGIGGQNRDCKAHSKMQQAGSFYMSSLDDKAQGTDHGRPRSLSSVCRALISSPQFEWFIGCVIFADSVCAGIGIEFSLAGDTSWPGEVLDVAFVIIYALEVVAHLAGRGWVCLRSNWFVFDLVLVLFGMTTNVFLPVLYSLWGGTAPSALKKLLVIRSLRLLRLVRAVRSLPAFRTLWTLVYGLLTSGNAMASTLLLLVLTLYIFACIGIEFITKDSHLASHEDTAWIVSYHFGSLPRTLASLMAFVCADSVAAIYFPLMLHRPALTIYFVLLLLTVSVALMNLVTAVLVEGALRNAANDKELLRHDLKTRVKKTVPKLMKLFAAYDTDGSGELTREEIARMPMDVLPKEIFDGHIQSMVDVFDMLDVSHDGCLSAVEFVDGIMDLYLNEVPIQTLQIMRLVQLSANRVQGISEKLAGLEGRMACAGPGSGSSKERH</sequence>
<evidence type="ECO:0000256" key="10">
    <source>
        <dbReference type="ARBA" id="ARBA00023065"/>
    </source>
</evidence>
<feature type="transmembrane region" description="Helical" evidence="15">
    <location>
        <begin position="247"/>
        <end position="272"/>
    </location>
</feature>
<dbReference type="Pfam" id="PF13499">
    <property type="entry name" value="EF-hand_7"/>
    <property type="match status" value="1"/>
</dbReference>
<dbReference type="SUPFAM" id="SSF81324">
    <property type="entry name" value="Voltage-gated potassium channels"/>
    <property type="match status" value="1"/>
</dbReference>
<feature type="domain" description="EF-hand" evidence="16">
    <location>
        <begin position="484"/>
        <end position="519"/>
    </location>
</feature>
<dbReference type="PANTHER" id="PTHR45628">
    <property type="entry name" value="VOLTAGE-DEPENDENT CALCIUM CHANNEL TYPE A SUBUNIT ALPHA-1"/>
    <property type="match status" value="1"/>
</dbReference>
<dbReference type="InterPro" id="IPR002048">
    <property type="entry name" value="EF_hand_dom"/>
</dbReference>
<keyword evidence="2" id="KW-0813">Transport</keyword>
<dbReference type="InterPro" id="IPR018247">
    <property type="entry name" value="EF_Hand_1_Ca_BS"/>
</dbReference>
<dbReference type="PROSITE" id="PS00018">
    <property type="entry name" value="EF_HAND_1"/>
    <property type="match status" value="2"/>
</dbReference>
<dbReference type="InterPro" id="IPR050599">
    <property type="entry name" value="VDCC_alpha-1_subunit"/>
</dbReference>
<feature type="compositionally biased region" description="Acidic residues" evidence="14">
    <location>
        <begin position="8"/>
        <end position="18"/>
    </location>
</feature>
<organism evidence="17">
    <name type="scientific">Alexandrium monilatum</name>
    <dbReference type="NCBI Taxonomy" id="311494"/>
    <lineage>
        <taxon>Eukaryota</taxon>
        <taxon>Sar</taxon>
        <taxon>Alveolata</taxon>
        <taxon>Dinophyceae</taxon>
        <taxon>Gonyaulacales</taxon>
        <taxon>Pyrocystaceae</taxon>
        <taxon>Alexandrium</taxon>
    </lineage>
</organism>
<keyword evidence="12" id="KW-0325">Glycoprotein</keyword>
<evidence type="ECO:0000259" key="16">
    <source>
        <dbReference type="PROSITE" id="PS50222"/>
    </source>
</evidence>
<evidence type="ECO:0000256" key="4">
    <source>
        <dbReference type="ARBA" id="ARBA00022568"/>
    </source>
</evidence>
<dbReference type="InterPro" id="IPR027359">
    <property type="entry name" value="Volt_channel_dom_sf"/>
</dbReference>
<keyword evidence="13" id="KW-0407">Ion channel</keyword>
<accession>A0A7S4W7J4</accession>
<evidence type="ECO:0000313" key="17">
    <source>
        <dbReference type="EMBL" id="CAE4630399.1"/>
    </source>
</evidence>
<reference evidence="17" key="1">
    <citation type="submission" date="2021-01" db="EMBL/GenBank/DDBJ databases">
        <authorList>
            <person name="Corre E."/>
            <person name="Pelletier E."/>
            <person name="Niang G."/>
            <person name="Scheremetjew M."/>
            <person name="Finn R."/>
            <person name="Kale V."/>
            <person name="Holt S."/>
            <person name="Cochrane G."/>
            <person name="Meng A."/>
            <person name="Brown T."/>
            <person name="Cohen L."/>
        </authorList>
    </citation>
    <scope>NUCLEOTIDE SEQUENCE</scope>
    <source>
        <strain evidence="17">CCMP3105</strain>
    </source>
</reference>
<evidence type="ECO:0000256" key="7">
    <source>
        <dbReference type="ARBA" id="ARBA00022837"/>
    </source>
</evidence>
<feature type="transmembrane region" description="Helical" evidence="15">
    <location>
        <begin position="397"/>
        <end position="420"/>
    </location>
</feature>
<evidence type="ECO:0000256" key="3">
    <source>
        <dbReference type="ARBA" id="ARBA00022553"/>
    </source>
</evidence>
<evidence type="ECO:0000256" key="5">
    <source>
        <dbReference type="ARBA" id="ARBA00022673"/>
    </source>
</evidence>
<proteinExistence type="predicted"/>
<dbReference type="SMART" id="SM00054">
    <property type="entry name" value="EFh"/>
    <property type="match status" value="2"/>
</dbReference>
<dbReference type="PROSITE" id="PS50222">
    <property type="entry name" value="EF_HAND_2"/>
    <property type="match status" value="2"/>
</dbReference>
<dbReference type="PANTHER" id="PTHR45628:SF7">
    <property type="entry name" value="VOLTAGE-DEPENDENT CALCIUM CHANNEL TYPE A SUBUNIT ALPHA-1"/>
    <property type="match status" value="1"/>
</dbReference>
<evidence type="ECO:0000256" key="13">
    <source>
        <dbReference type="ARBA" id="ARBA00023303"/>
    </source>
</evidence>
<feature type="domain" description="EF-hand" evidence="16">
    <location>
        <begin position="444"/>
        <end position="479"/>
    </location>
</feature>
<name>A0A7S4W7J4_9DINO</name>
<dbReference type="InterPro" id="IPR005821">
    <property type="entry name" value="Ion_trans_dom"/>
</dbReference>
<evidence type="ECO:0000256" key="6">
    <source>
        <dbReference type="ARBA" id="ARBA00022692"/>
    </source>
</evidence>
<feature type="transmembrane region" description="Helical" evidence="15">
    <location>
        <begin position="370"/>
        <end position="391"/>
    </location>
</feature>
<dbReference type="AlphaFoldDB" id="A0A7S4W7J4"/>
<dbReference type="InterPro" id="IPR011992">
    <property type="entry name" value="EF-hand-dom_pair"/>
</dbReference>
<evidence type="ECO:0000256" key="14">
    <source>
        <dbReference type="SAM" id="MobiDB-lite"/>
    </source>
</evidence>
<evidence type="ECO:0000256" key="11">
    <source>
        <dbReference type="ARBA" id="ARBA00023136"/>
    </source>
</evidence>
<feature type="transmembrane region" description="Helical" evidence="15">
    <location>
        <begin position="321"/>
        <end position="343"/>
    </location>
</feature>
<evidence type="ECO:0000256" key="9">
    <source>
        <dbReference type="ARBA" id="ARBA00022989"/>
    </source>
</evidence>
<keyword evidence="9 15" id="KW-1133">Transmembrane helix</keyword>